<dbReference type="AlphaFoldDB" id="A0A4Z2IBN0"/>
<proteinExistence type="predicted"/>
<feature type="compositionally biased region" description="Polar residues" evidence="1">
    <location>
        <begin position="21"/>
        <end position="34"/>
    </location>
</feature>
<sequence>MECKESIMTKKEVNITFLRSARSSPSFDTPMTPISLSNPQLQHHSSSNQHQIPVHSVPASVPVSARVLAASGEQASPSSADADAERRMPPAQSPAPLEGQSPPPPPRYHTLPLPALFQSVIGSVACLSAPPPPPSGLTSPQSCHLRSPAGCEPSPAHASLSPAWQRKGFSESRQSNQSLLKSVLE</sequence>
<accession>A0A4Z2IBN0</accession>
<evidence type="ECO:0000313" key="2">
    <source>
        <dbReference type="EMBL" id="TNN75396.1"/>
    </source>
</evidence>
<feature type="region of interest" description="Disordered" evidence="1">
    <location>
        <begin position="20"/>
        <end position="113"/>
    </location>
</feature>
<keyword evidence="3" id="KW-1185">Reference proteome</keyword>
<dbReference type="EMBL" id="SRLO01000104">
    <property type="protein sequence ID" value="TNN75396.1"/>
    <property type="molecule type" value="Genomic_DNA"/>
</dbReference>
<feature type="compositionally biased region" description="Low complexity" evidence="1">
    <location>
        <begin position="35"/>
        <end position="71"/>
    </location>
</feature>
<protein>
    <submittedName>
        <fullName evidence="2">Uncharacterized protein</fullName>
    </submittedName>
</protein>
<feature type="compositionally biased region" description="Polar residues" evidence="1">
    <location>
        <begin position="171"/>
        <end position="185"/>
    </location>
</feature>
<reference evidence="2 3" key="1">
    <citation type="submission" date="2019-03" db="EMBL/GenBank/DDBJ databases">
        <title>First draft genome of Liparis tanakae, snailfish: a comprehensive survey of snailfish specific genes.</title>
        <authorList>
            <person name="Kim W."/>
            <person name="Song I."/>
            <person name="Jeong J.-H."/>
            <person name="Kim D."/>
            <person name="Kim S."/>
            <person name="Ryu S."/>
            <person name="Song J.Y."/>
            <person name="Lee S.K."/>
        </authorList>
    </citation>
    <scope>NUCLEOTIDE SEQUENCE [LARGE SCALE GENOMIC DNA]</scope>
    <source>
        <tissue evidence="2">Muscle</tissue>
    </source>
</reference>
<evidence type="ECO:0000313" key="3">
    <source>
        <dbReference type="Proteomes" id="UP000314294"/>
    </source>
</evidence>
<organism evidence="2 3">
    <name type="scientific">Liparis tanakae</name>
    <name type="common">Tanaka's snailfish</name>
    <dbReference type="NCBI Taxonomy" id="230148"/>
    <lineage>
        <taxon>Eukaryota</taxon>
        <taxon>Metazoa</taxon>
        <taxon>Chordata</taxon>
        <taxon>Craniata</taxon>
        <taxon>Vertebrata</taxon>
        <taxon>Euteleostomi</taxon>
        <taxon>Actinopterygii</taxon>
        <taxon>Neopterygii</taxon>
        <taxon>Teleostei</taxon>
        <taxon>Neoteleostei</taxon>
        <taxon>Acanthomorphata</taxon>
        <taxon>Eupercaria</taxon>
        <taxon>Perciformes</taxon>
        <taxon>Cottioidei</taxon>
        <taxon>Cottales</taxon>
        <taxon>Liparidae</taxon>
        <taxon>Liparis</taxon>
    </lineage>
</organism>
<dbReference type="Proteomes" id="UP000314294">
    <property type="component" value="Unassembled WGS sequence"/>
</dbReference>
<evidence type="ECO:0000256" key="1">
    <source>
        <dbReference type="SAM" id="MobiDB-lite"/>
    </source>
</evidence>
<feature type="region of interest" description="Disordered" evidence="1">
    <location>
        <begin position="127"/>
        <end position="185"/>
    </location>
</feature>
<comment type="caution">
    <text evidence="2">The sequence shown here is derived from an EMBL/GenBank/DDBJ whole genome shotgun (WGS) entry which is preliminary data.</text>
</comment>
<gene>
    <name evidence="2" type="ORF">EYF80_014443</name>
</gene>
<name>A0A4Z2IBN0_9TELE</name>